<protein>
    <submittedName>
        <fullName evidence="1">Uncharacterized protein</fullName>
    </submittedName>
</protein>
<keyword evidence="2" id="KW-1185">Reference proteome</keyword>
<dbReference type="EMBL" id="JYDS01000014">
    <property type="protein sequence ID" value="KRZ32747.1"/>
    <property type="molecule type" value="Genomic_DNA"/>
</dbReference>
<proteinExistence type="predicted"/>
<sequence length="50" mass="5268">MAPSKKAVEASSFHEAVDITVFDNISIGAPFVNYPIPSAGISKGFLRDGD</sequence>
<evidence type="ECO:0000313" key="1">
    <source>
        <dbReference type="EMBL" id="KRZ32747.1"/>
    </source>
</evidence>
<reference evidence="1 2" key="1">
    <citation type="submission" date="2015-01" db="EMBL/GenBank/DDBJ databases">
        <title>Evolution of Trichinella species and genotypes.</title>
        <authorList>
            <person name="Korhonen P.K."/>
            <person name="Edoardo P."/>
            <person name="Giuseppe L.R."/>
            <person name="Gasser R.B."/>
        </authorList>
    </citation>
    <scope>NUCLEOTIDE SEQUENCE [LARGE SCALE GENOMIC DNA]</scope>
    <source>
        <strain evidence="1">ISS588</strain>
    </source>
</reference>
<gene>
    <name evidence="1" type="ORF">T4B_2841</name>
</gene>
<name>A0A0V1JCM5_TRIPS</name>
<dbReference type="Proteomes" id="UP000054805">
    <property type="component" value="Unassembled WGS sequence"/>
</dbReference>
<dbReference type="AlphaFoldDB" id="A0A0V1JCM5"/>
<accession>A0A0V1JCM5</accession>
<comment type="caution">
    <text evidence="1">The sequence shown here is derived from an EMBL/GenBank/DDBJ whole genome shotgun (WGS) entry which is preliminary data.</text>
</comment>
<evidence type="ECO:0000313" key="2">
    <source>
        <dbReference type="Proteomes" id="UP000054805"/>
    </source>
</evidence>
<organism evidence="1 2">
    <name type="scientific">Trichinella pseudospiralis</name>
    <name type="common">Parasitic roundworm</name>
    <dbReference type="NCBI Taxonomy" id="6337"/>
    <lineage>
        <taxon>Eukaryota</taxon>
        <taxon>Metazoa</taxon>
        <taxon>Ecdysozoa</taxon>
        <taxon>Nematoda</taxon>
        <taxon>Enoplea</taxon>
        <taxon>Dorylaimia</taxon>
        <taxon>Trichinellida</taxon>
        <taxon>Trichinellidae</taxon>
        <taxon>Trichinella</taxon>
    </lineage>
</organism>